<organism evidence="2 3">
    <name type="scientific">Seminavis robusta</name>
    <dbReference type="NCBI Taxonomy" id="568900"/>
    <lineage>
        <taxon>Eukaryota</taxon>
        <taxon>Sar</taxon>
        <taxon>Stramenopiles</taxon>
        <taxon>Ochrophyta</taxon>
        <taxon>Bacillariophyta</taxon>
        <taxon>Bacillariophyceae</taxon>
        <taxon>Bacillariophycidae</taxon>
        <taxon>Naviculales</taxon>
        <taxon>Naviculaceae</taxon>
        <taxon>Seminavis</taxon>
    </lineage>
</organism>
<dbReference type="Proteomes" id="UP001153069">
    <property type="component" value="Unassembled WGS sequence"/>
</dbReference>
<evidence type="ECO:0000313" key="3">
    <source>
        <dbReference type="Proteomes" id="UP001153069"/>
    </source>
</evidence>
<protein>
    <submittedName>
        <fullName evidence="2">Uncharacterized protein</fullName>
    </submittedName>
</protein>
<evidence type="ECO:0000313" key="2">
    <source>
        <dbReference type="EMBL" id="CAB9514530.1"/>
    </source>
</evidence>
<evidence type="ECO:0000256" key="1">
    <source>
        <dbReference type="SAM" id="MobiDB-lite"/>
    </source>
</evidence>
<feature type="compositionally biased region" description="Basic residues" evidence="1">
    <location>
        <begin position="200"/>
        <end position="209"/>
    </location>
</feature>
<feature type="compositionally biased region" description="Acidic residues" evidence="1">
    <location>
        <begin position="157"/>
        <end position="172"/>
    </location>
</feature>
<reference evidence="2" key="1">
    <citation type="submission" date="2020-06" db="EMBL/GenBank/DDBJ databases">
        <authorList>
            <consortium name="Plant Systems Biology data submission"/>
        </authorList>
    </citation>
    <scope>NUCLEOTIDE SEQUENCE</scope>
    <source>
        <strain evidence="2">D6</strain>
    </source>
</reference>
<proteinExistence type="predicted"/>
<feature type="compositionally biased region" description="Basic and acidic residues" evidence="1">
    <location>
        <begin position="173"/>
        <end position="183"/>
    </location>
</feature>
<accession>A0A9N8E623</accession>
<comment type="caution">
    <text evidence="2">The sequence shown here is derived from an EMBL/GenBank/DDBJ whole genome shotgun (WGS) entry which is preliminary data.</text>
</comment>
<feature type="compositionally biased region" description="Low complexity" evidence="1">
    <location>
        <begin position="184"/>
        <end position="199"/>
    </location>
</feature>
<name>A0A9N8E623_9STRA</name>
<feature type="region of interest" description="Disordered" evidence="1">
    <location>
        <begin position="116"/>
        <end position="223"/>
    </location>
</feature>
<keyword evidence="3" id="KW-1185">Reference proteome</keyword>
<dbReference type="AlphaFoldDB" id="A0A9N8E623"/>
<dbReference type="EMBL" id="CAICTM010000658">
    <property type="protein sequence ID" value="CAB9514530.1"/>
    <property type="molecule type" value="Genomic_DNA"/>
</dbReference>
<sequence>MASSYKIQLEFLSLNNSSDSNDNDDEQKRTLYSSSKLGGSGSAAPRRIRTDVPEDMTMAQLVIQIKGQYGDDTMNNAVVALEVKNFNAPNTRLAYESHQLVRDVIRKGDTVVCQVSSSAPHQEVEVEPPQAATPSRRQRNNKRKLATIDIHKGMDAMDIDDDDDDDEESDIEELTKEQFDKWGNENNAPNNSNNNNPKQQQRKRQRKTTRTVPANQEILELSD</sequence>
<gene>
    <name evidence="2" type="ORF">SEMRO_659_G182850.1</name>
</gene>
<feature type="region of interest" description="Disordered" evidence="1">
    <location>
        <begin position="16"/>
        <end position="50"/>
    </location>
</feature>
<feature type="compositionally biased region" description="Basic residues" evidence="1">
    <location>
        <begin position="136"/>
        <end position="145"/>
    </location>
</feature>